<dbReference type="RefSeq" id="WP_134718779.1">
    <property type="nucleotide sequence ID" value="NZ_SDKM01000022.1"/>
</dbReference>
<dbReference type="Pfam" id="PF11185">
    <property type="entry name" value="DUF2971"/>
    <property type="match status" value="1"/>
</dbReference>
<dbReference type="Proteomes" id="UP000295198">
    <property type="component" value="Unassembled WGS sequence"/>
</dbReference>
<dbReference type="InterPro" id="IPR021352">
    <property type="entry name" value="DUF2971"/>
</dbReference>
<reference evidence="1 2" key="1">
    <citation type="submission" date="2019-01" db="EMBL/GenBank/DDBJ databases">
        <title>Nocardioides guangzhouensis sp. nov., an actinobacterium isolated from soil.</title>
        <authorList>
            <person name="Fu Y."/>
            <person name="Cai Y."/>
            <person name="Lin Z."/>
            <person name="Chen P."/>
        </authorList>
    </citation>
    <scope>NUCLEOTIDE SEQUENCE [LARGE SCALE GENOMIC DNA]</scope>
    <source>
        <strain evidence="1 2">130</strain>
    </source>
</reference>
<accession>A0A4Q4Z9R3</accession>
<evidence type="ECO:0000313" key="1">
    <source>
        <dbReference type="EMBL" id="RYP84613.1"/>
    </source>
</evidence>
<protein>
    <submittedName>
        <fullName evidence="1">DUF2971 domain-containing protein</fullName>
    </submittedName>
</protein>
<gene>
    <name evidence="1" type="ORF">EKO23_15225</name>
</gene>
<organism evidence="1 2">
    <name type="scientific">Nocardioides guangzhouensis</name>
    <dbReference type="NCBI Taxonomy" id="2497878"/>
    <lineage>
        <taxon>Bacteria</taxon>
        <taxon>Bacillati</taxon>
        <taxon>Actinomycetota</taxon>
        <taxon>Actinomycetes</taxon>
        <taxon>Propionibacteriales</taxon>
        <taxon>Nocardioidaceae</taxon>
        <taxon>Nocardioides</taxon>
    </lineage>
</organism>
<sequence length="366" mass="41365">MANEDSNENPGSRARLIEELMVAFSQDQSDNYSNWLSRQAQVPKRLYHYTTIDGLMGIVGANALWASDVRFMNDSSELSYAVDLVDDVVEERIANVSDETLKNALPTRRGFTDTFEYGRRPFVACFCEEEDLLSQWRGYGTGQAGVSLGFDLRVMSMADRLPPRTFLRKVVYGREEQRSAVAAAVDAWLATAQTLLDKGAVDINELFPYPAIWALQEALAEQQLCFKHPTFREEQEWRLIKMVNVREELSLLSHLRTEATLRDADEQMQRLGMNMPPRPPASFFPQSDAEGLNLLFRKSALGLVPYVELPLQDQAGVFHGRLPLWEVRQGPTLNPGLAMESLSMFLESHGYGMHTDLSVSEIPLRP</sequence>
<dbReference type="EMBL" id="SDKM01000022">
    <property type="protein sequence ID" value="RYP84613.1"/>
    <property type="molecule type" value="Genomic_DNA"/>
</dbReference>
<dbReference type="AlphaFoldDB" id="A0A4Q4Z9R3"/>
<comment type="caution">
    <text evidence="1">The sequence shown here is derived from an EMBL/GenBank/DDBJ whole genome shotgun (WGS) entry which is preliminary data.</text>
</comment>
<keyword evidence="2" id="KW-1185">Reference proteome</keyword>
<name>A0A4Q4Z9R3_9ACTN</name>
<evidence type="ECO:0000313" key="2">
    <source>
        <dbReference type="Proteomes" id="UP000295198"/>
    </source>
</evidence>
<dbReference type="OrthoDB" id="1095921at2"/>
<proteinExistence type="predicted"/>